<evidence type="ECO:0000256" key="12">
    <source>
        <dbReference type="ARBA" id="ARBA00030003"/>
    </source>
</evidence>
<evidence type="ECO:0000256" key="2">
    <source>
        <dbReference type="ARBA" id="ARBA00009446"/>
    </source>
</evidence>
<keyword evidence="4" id="KW-0479">Metal-binding</keyword>
<evidence type="ECO:0000256" key="10">
    <source>
        <dbReference type="ARBA" id="ARBA00023125"/>
    </source>
</evidence>
<dbReference type="Gene3D" id="2.70.20.10">
    <property type="entry name" value="Topoisomerase I, domain 3"/>
    <property type="match status" value="1"/>
</dbReference>
<dbReference type="SMART" id="SM00437">
    <property type="entry name" value="TOP1Ac"/>
    <property type="match status" value="1"/>
</dbReference>
<dbReference type="InterPro" id="IPR000380">
    <property type="entry name" value="Topo_IA"/>
</dbReference>
<dbReference type="SUPFAM" id="SSF56712">
    <property type="entry name" value="Prokaryotic type I DNA topoisomerase"/>
    <property type="match status" value="1"/>
</dbReference>
<keyword evidence="5" id="KW-0677">Repeat</keyword>
<dbReference type="NCBIfam" id="TIGR01056">
    <property type="entry name" value="topB"/>
    <property type="match status" value="1"/>
</dbReference>
<keyword evidence="19" id="KW-1185">Reference proteome</keyword>
<dbReference type="Gene3D" id="1.10.290.10">
    <property type="entry name" value="Topoisomerase I, domain 4"/>
    <property type="match status" value="1"/>
</dbReference>
<dbReference type="Pfam" id="PF01131">
    <property type="entry name" value="Topoisom_bac"/>
    <property type="match status" value="1"/>
</dbReference>
<dbReference type="InterPro" id="IPR013826">
    <property type="entry name" value="Topo_IA_cen_sub3"/>
</dbReference>
<dbReference type="EC" id="5.6.2.1" evidence="3"/>
<dbReference type="PANTHER" id="PTHR11390:SF21">
    <property type="entry name" value="DNA TOPOISOMERASE 3-ALPHA"/>
    <property type="match status" value="1"/>
</dbReference>
<dbReference type="PROSITE" id="PS00396">
    <property type="entry name" value="TOPO_IA_1"/>
    <property type="match status" value="1"/>
</dbReference>
<evidence type="ECO:0000256" key="3">
    <source>
        <dbReference type="ARBA" id="ARBA00012891"/>
    </source>
</evidence>
<evidence type="ECO:0000256" key="15">
    <source>
        <dbReference type="ARBA" id="ARBA00032877"/>
    </source>
</evidence>
<evidence type="ECO:0000256" key="14">
    <source>
        <dbReference type="ARBA" id="ARBA00032235"/>
    </source>
</evidence>
<dbReference type="GO" id="GO:0003917">
    <property type="term" value="F:DNA topoisomerase type I (single strand cut, ATP-independent) activity"/>
    <property type="evidence" value="ECO:0007669"/>
    <property type="project" value="UniProtKB-EC"/>
</dbReference>
<dbReference type="InterPro" id="IPR003601">
    <property type="entry name" value="Topo_IA_2"/>
</dbReference>
<dbReference type="EMBL" id="CP145723">
    <property type="protein sequence ID" value="WWM65042.1"/>
    <property type="molecule type" value="Genomic_DNA"/>
</dbReference>
<dbReference type="InterPro" id="IPR003602">
    <property type="entry name" value="Topo_IA_DNA-bd_dom"/>
</dbReference>
<evidence type="ECO:0000256" key="4">
    <source>
        <dbReference type="ARBA" id="ARBA00022723"/>
    </source>
</evidence>
<feature type="domain" description="Toprim" evidence="16">
    <location>
        <begin position="1"/>
        <end position="132"/>
    </location>
</feature>
<dbReference type="SMART" id="SM00493">
    <property type="entry name" value="TOPRIM"/>
    <property type="match status" value="1"/>
</dbReference>
<dbReference type="InterPro" id="IPR023405">
    <property type="entry name" value="Topo_IA_core_domain"/>
</dbReference>
<gene>
    <name evidence="18" type="ORF">V6W80_15045</name>
</gene>
<reference evidence="18 19" key="1">
    <citation type="submission" date="2024-02" db="EMBL/GenBank/DDBJ databases">
        <title>The whole genome sequence of Pseudomonas benzopyrenica MLY92.</title>
        <authorList>
            <person name="Liu Y."/>
        </authorList>
    </citation>
    <scope>NUCLEOTIDE SEQUENCE [LARGE SCALE GENOMIC DNA]</scope>
    <source>
        <strain evidence="18 19">MLY92</strain>
    </source>
</reference>
<dbReference type="NCBIfam" id="NF005829">
    <property type="entry name" value="PRK07726.1"/>
    <property type="match status" value="1"/>
</dbReference>
<evidence type="ECO:0000256" key="6">
    <source>
        <dbReference type="ARBA" id="ARBA00022771"/>
    </source>
</evidence>
<keyword evidence="9" id="KW-0799">Topoisomerase</keyword>
<protein>
    <recommendedName>
        <fullName evidence="3">DNA topoisomerase</fullName>
        <ecNumber evidence="3">5.6.2.1</ecNumber>
    </recommendedName>
    <alternativeName>
        <fullName evidence="15">Omega-protein</fullName>
    </alternativeName>
    <alternativeName>
        <fullName evidence="14">Relaxing enzyme</fullName>
    </alternativeName>
    <alternativeName>
        <fullName evidence="12">Swivelase</fullName>
    </alternativeName>
    <alternativeName>
        <fullName evidence="13">Untwisting enzyme</fullName>
    </alternativeName>
</protein>
<dbReference type="Gene3D" id="1.10.460.10">
    <property type="entry name" value="Topoisomerase I, domain 2"/>
    <property type="match status" value="1"/>
</dbReference>
<dbReference type="InterPro" id="IPR006171">
    <property type="entry name" value="TOPRIM_dom"/>
</dbReference>
<dbReference type="SUPFAM" id="SSF57783">
    <property type="entry name" value="Zinc beta-ribbon"/>
    <property type="match status" value="1"/>
</dbReference>
<dbReference type="Pfam" id="PF01396">
    <property type="entry name" value="Zn_ribbon_Top1"/>
    <property type="match status" value="1"/>
</dbReference>
<evidence type="ECO:0000256" key="11">
    <source>
        <dbReference type="ARBA" id="ARBA00023235"/>
    </source>
</evidence>
<evidence type="ECO:0000256" key="1">
    <source>
        <dbReference type="ARBA" id="ARBA00000213"/>
    </source>
</evidence>
<evidence type="ECO:0000259" key="16">
    <source>
        <dbReference type="PROSITE" id="PS50880"/>
    </source>
</evidence>
<dbReference type="Gene3D" id="3.40.50.140">
    <property type="match status" value="1"/>
</dbReference>
<keyword evidence="7" id="KW-0862">Zinc</keyword>
<dbReference type="SMART" id="SM00436">
    <property type="entry name" value="TOP1Bc"/>
    <property type="match status" value="1"/>
</dbReference>
<organism evidence="18 19">
    <name type="scientific">Pseudomonas benzopyrenica</name>
    <dbReference type="NCBI Taxonomy" id="2993566"/>
    <lineage>
        <taxon>Bacteria</taxon>
        <taxon>Pseudomonadati</taxon>
        <taxon>Pseudomonadota</taxon>
        <taxon>Gammaproteobacteria</taxon>
        <taxon>Pseudomonadales</taxon>
        <taxon>Pseudomonadaceae</taxon>
        <taxon>Pseudomonas</taxon>
    </lineage>
</organism>
<dbReference type="RefSeq" id="WP_338544693.1">
    <property type="nucleotide sequence ID" value="NZ_CP145723.1"/>
</dbReference>
<dbReference type="InterPro" id="IPR023406">
    <property type="entry name" value="Topo_IA_AS"/>
</dbReference>
<dbReference type="InterPro" id="IPR005738">
    <property type="entry name" value="TopoIII"/>
</dbReference>
<dbReference type="InterPro" id="IPR013497">
    <property type="entry name" value="Topo_IA_cen"/>
</dbReference>
<comment type="similarity">
    <text evidence="2">Belongs to the type IA topoisomerase family.</text>
</comment>
<dbReference type="Gene3D" id="3.30.65.10">
    <property type="entry name" value="Bacterial Topoisomerase I, domain 1"/>
    <property type="match status" value="1"/>
</dbReference>
<dbReference type="InterPro" id="IPR013824">
    <property type="entry name" value="Topo_IA_cen_sub1"/>
</dbReference>
<evidence type="ECO:0000256" key="5">
    <source>
        <dbReference type="ARBA" id="ARBA00022737"/>
    </source>
</evidence>
<dbReference type="CDD" id="cd00186">
    <property type="entry name" value="TOP1Ac"/>
    <property type="match status" value="1"/>
</dbReference>
<accession>A0ABZ2FN62</accession>
<dbReference type="InterPro" id="IPR013825">
    <property type="entry name" value="Topo_IA_cen_sub2"/>
</dbReference>
<evidence type="ECO:0000313" key="18">
    <source>
        <dbReference type="EMBL" id="WWM65042.1"/>
    </source>
</evidence>
<evidence type="ECO:0000256" key="9">
    <source>
        <dbReference type="ARBA" id="ARBA00023029"/>
    </source>
</evidence>
<comment type="catalytic activity">
    <reaction evidence="1">
        <text>ATP-independent breakage of single-stranded DNA, followed by passage and rejoining.</text>
        <dbReference type="EC" id="5.6.2.1"/>
    </reaction>
</comment>
<dbReference type="InterPro" id="IPR034144">
    <property type="entry name" value="TOPRIM_TopoIII"/>
</dbReference>
<dbReference type="InterPro" id="IPR013498">
    <property type="entry name" value="Topo_IA_Znf"/>
</dbReference>
<dbReference type="Proteomes" id="UP001372714">
    <property type="component" value="Chromosome"/>
</dbReference>
<evidence type="ECO:0000256" key="13">
    <source>
        <dbReference type="ARBA" id="ARBA00031985"/>
    </source>
</evidence>
<dbReference type="PROSITE" id="PS52039">
    <property type="entry name" value="TOPO_IA_2"/>
    <property type="match status" value="1"/>
</dbReference>
<dbReference type="PANTHER" id="PTHR11390">
    <property type="entry name" value="PROKARYOTIC DNA TOPOISOMERASE"/>
    <property type="match status" value="1"/>
</dbReference>
<keyword evidence="6" id="KW-0863">Zinc-finger</keyword>
<evidence type="ECO:0000256" key="8">
    <source>
        <dbReference type="ARBA" id="ARBA00022842"/>
    </source>
</evidence>
<evidence type="ECO:0000313" key="19">
    <source>
        <dbReference type="Proteomes" id="UP001372714"/>
    </source>
</evidence>
<sequence>MRVFLCEKPSQGKDIARVLGATGRGEGCIRGQGVVVTWGIGHLLEQAPPEAYDPQLKSWSLDALPILPASWKVEVKAKTSSQFKVVKALLREATELVIATDSDREGEMIARELLEHCSYRGPIQRLWLSALNDASIRQALASLKPGAETFSMYHSALARSRADWLIGMNFTRLFTLLGRQAGYSGVLSVGRVQTPTLRLVVDRDREIAHFVPVPFWSLDVLLAANGQTFTAQWRPARDITDDEGRCLDQRHAQAAQARVTAGSTAIAVSVETERVKEVAPLPFDLGTLQEICSKKLGLGAQETLNVAQALYETHKATTYPRTDCGYLPTSMLPEVPAVLEAIRRMDPSIAPVLASLDPAQRSRAWNDAKITAHHGIIPTLEPASLAAMSDKERAVYSLIRAHYLAQFMPHHEFDRTVAAFDCNQVALRAVGKRIVVPGWKTLFLAAPAAEDDEDSKEKDRSQILPPLQNASRAQVQQAQLKAQQTQPPKPYTEGDLIKAMKTVAKLVTDPRLAAKLKETTGIGTEATRASIIQGLIDRGFLLKKGKAVRASDAGVSLIAAVPPAVADPGTTAIWEQALDMIEAGTMQLDDFIAKQGAWIGKLVAQYRQTTLSIKVPEGPSCPLCQGKMAQRKGKSGDFWSCLRYPDCKGLVNIETSKVKGKGGPGKARRSGASA</sequence>
<keyword evidence="10" id="KW-0238">DNA-binding</keyword>
<keyword evidence="11 18" id="KW-0413">Isomerase</keyword>
<dbReference type="PRINTS" id="PR00417">
    <property type="entry name" value="PRTPISMRASEI"/>
</dbReference>
<dbReference type="Pfam" id="PF01751">
    <property type="entry name" value="Toprim"/>
    <property type="match status" value="1"/>
</dbReference>
<feature type="domain" description="Topo IA-type catalytic" evidence="17">
    <location>
        <begin position="149"/>
        <end position="603"/>
    </location>
</feature>
<proteinExistence type="inferred from homology"/>
<name>A0ABZ2FN62_9PSED</name>
<evidence type="ECO:0000259" key="17">
    <source>
        <dbReference type="PROSITE" id="PS52039"/>
    </source>
</evidence>
<dbReference type="PROSITE" id="PS50880">
    <property type="entry name" value="TOPRIM"/>
    <property type="match status" value="1"/>
</dbReference>
<dbReference type="CDD" id="cd03362">
    <property type="entry name" value="TOPRIM_TopoIA_TopoIII"/>
    <property type="match status" value="1"/>
</dbReference>
<evidence type="ECO:0000256" key="7">
    <source>
        <dbReference type="ARBA" id="ARBA00022833"/>
    </source>
</evidence>
<keyword evidence="8" id="KW-0460">Magnesium</keyword>